<protein>
    <submittedName>
        <fullName evidence="1">Uncharacterized protein</fullName>
    </submittedName>
</protein>
<gene>
    <name evidence="1" type="ORF">LC087_19105</name>
</gene>
<keyword evidence="2" id="KW-1185">Reference proteome</keyword>
<geneLocation type="plasmid" evidence="1 2">
    <name>unnamed1</name>
</geneLocation>
<dbReference type="Proteomes" id="UP001197974">
    <property type="component" value="Plasmid unnamed1"/>
</dbReference>
<evidence type="ECO:0000313" key="2">
    <source>
        <dbReference type="Proteomes" id="UP001197974"/>
    </source>
</evidence>
<reference evidence="1 2" key="1">
    <citation type="submission" date="2023-06" db="EMBL/GenBank/DDBJ databases">
        <title>Five Gram-positive bacteria isolated from mangrove sediments in Shenzhen, Guangdong, China.</title>
        <authorList>
            <person name="Yu S."/>
            <person name="Zheng W."/>
            <person name="Huang Y."/>
        </authorList>
    </citation>
    <scope>NUCLEOTIDE SEQUENCE [LARGE SCALE GENOMIC DNA]</scope>
    <source>
        <strain evidence="1 2">SaN35-3</strain>
        <plasmid evidence="1 2">unnamed1</plasmid>
    </source>
</reference>
<proteinExistence type="predicted"/>
<dbReference type="EMBL" id="CP129014">
    <property type="protein sequence ID" value="WLR44417.1"/>
    <property type="molecule type" value="Genomic_DNA"/>
</dbReference>
<dbReference type="RefSeq" id="WP_226540693.1">
    <property type="nucleotide sequence ID" value="NZ_CP129014.1"/>
</dbReference>
<accession>A0ABY9K0P9</accession>
<organism evidence="1 2">
    <name type="scientific">Bacillus carboniphilus</name>
    <dbReference type="NCBI Taxonomy" id="86663"/>
    <lineage>
        <taxon>Bacteria</taxon>
        <taxon>Bacillati</taxon>
        <taxon>Bacillota</taxon>
        <taxon>Bacilli</taxon>
        <taxon>Bacillales</taxon>
        <taxon>Bacillaceae</taxon>
        <taxon>Bacillus</taxon>
    </lineage>
</organism>
<keyword evidence="1" id="KW-0614">Plasmid</keyword>
<evidence type="ECO:0000313" key="1">
    <source>
        <dbReference type="EMBL" id="WLR44417.1"/>
    </source>
</evidence>
<name>A0ABY9K0P9_9BACI</name>
<sequence length="69" mass="8359">MQVREYYAGAIEEGYYGLELVIEYLVFEQKVLSLEDDGEKLDYYLQEKFHKAMNKRLIEYERKRGKKIS</sequence>